<gene>
    <name evidence="2" type="ORF">MNBD_GAMMA12-3975</name>
</gene>
<proteinExistence type="predicted"/>
<dbReference type="AlphaFoldDB" id="A0A3B0Y3L8"/>
<feature type="transmembrane region" description="Helical" evidence="1">
    <location>
        <begin position="12"/>
        <end position="31"/>
    </location>
</feature>
<keyword evidence="1" id="KW-0812">Transmembrane</keyword>
<feature type="transmembrane region" description="Helical" evidence="1">
    <location>
        <begin position="102"/>
        <end position="120"/>
    </location>
</feature>
<feature type="transmembrane region" description="Helical" evidence="1">
    <location>
        <begin position="38"/>
        <end position="55"/>
    </location>
</feature>
<dbReference type="Pfam" id="PF06961">
    <property type="entry name" value="DUF1294"/>
    <property type="match status" value="1"/>
</dbReference>
<sequence>MPFNANRFRSPFLIFGLFAIISILLLALYLYRWTLSPLFAYLLAVNATTLVFYAYDKKVAGGSLWRVPENSLHILAIIGGSPAAITAQTLLRHKTIKKSFQLVYWSIVAMQIILIVWYFVQY</sequence>
<organism evidence="2">
    <name type="scientific">hydrothermal vent metagenome</name>
    <dbReference type="NCBI Taxonomy" id="652676"/>
    <lineage>
        <taxon>unclassified sequences</taxon>
        <taxon>metagenomes</taxon>
        <taxon>ecological metagenomes</taxon>
    </lineage>
</organism>
<keyword evidence="1" id="KW-1133">Transmembrane helix</keyword>
<dbReference type="EMBL" id="UOFL01000021">
    <property type="protein sequence ID" value="VAW71430.1"/>
    <property type="molecule type" value="Genomic_DNA"/>
</dbReference>
<evidence type="ECO:0000256" key="1">
    <source>
        <dbReference type="SAM" id="Phobius"/>
    </source>
</evidence>
<protein>
    <recommendedName>
        <fullName evidence="3">DUF1294 domain-containing protein</fullName>
    </recommendedName>
</protein>
<name>A0A3B0Y3L8_9ZZZZ</name>
<evidence type="ECO:0000313" key="2">
    <source>
        <dbReference type="EMBL" id="VAW71430.1"/>
    </source>
</evidence>
<accession>A0A3B0Y3L8</accession>
<evidence type="ECO:0008006" key="3">
    <source>
        <dbReference type="Google" id="ProtNLM"/>
    </source>
</evidence>
<reference evidence="2" key="1">
    <citation type="submission" date="2018-06" db="EMBL/GenBank/DDBJ databases">
        <authorList>
            <person name="Zhirakovskaya E."/>
        </authorList>
    </citation>
    <scope>NUCLEOTIDE SEQUENCE</scope>
</reference>
<dbReference type="InterPro" id="IPR010718">
    <property type="entry name" value="DUF1294"/>
</dbReference>
<keyword evidence="1" id="KW-0472">Membrane</keyword>